<feature type="transmembrane region" description="Helical" evidence="2">
    <location>
        <begin position="49"/>
        <end position="70"/>
    </location>
</feature>
<feature type="domain" description="Bacterial sugar transferase" evidence="3">
    <location>
        <begin position="44"/>
        <end position="232"/>
    </location>
</feature>
<comment type="similarity">
    <text evidence="1">Belongs to the bacterial sugar transferase family.</text>
</comment>
<dbReference type="Proteomes" id="UP000067523">
    <property type="component" value="Chromosome"/>
</dbReference>
<organism evidence="4 5">
    <name type="scientific">Enterococcus rotai</name>
    <dbReference type="NCBI Taxonomy" id="118060"/>
    <lineage>
        <taxon>Bacteria</taxon>
        <taxon>Bacillati</taxon>
        <taxon>Bacillota</taxon>
        <taxon>Bacilli</taxon>
        <taxon>Lactobacillales</taxon>
        <taxon>Enterococcaceae</taxon>
        <taxon>Enterococcus</taxon>
    </lineage>
</organism>
<evidence type="ECO:0000256" key="1">
    <source>
        <dbReference type="ARBA" id="ARBA00006464"/>
    </source>
</evidence>
<dbReference type="KEGG" id="erx:ATZ35_01575"/>
<dbReference type="AlphaFoldDB" id="A0A0U2X6V5"/>
<evidence type="ECO:0000313" key="5">
    <source>
        <dbReference type="Proteomes" id="UP000067523"/>
    </source>
</evidence>
<dbReference type="PANTHER" id="PTHR30576:SF10">
    <property type="entry name" value="SLL5057 PROTEIN"/>
    <property type="match status" value="1"/>
</dbReference>
<accession>A0A0U2X6V5</accession>
<evidence type="ECO:0000259" key="3">
    <source>
        <dbReference type="Pfam" id="PF02397"/>
    </source>
</evidence>
<keyword evidence="4" id="KW-0808">Transferase</keyword>
<keyword evidence="2" id="KW-0812">Transmembrane</keyword>
<protein>
    <submittedName>
        <fullName evidence="4">UDP-phosphate galactose phosphotransferase</fullName>
    </submittedName>
</protein>
<dbReference type="Pfam" id="PF02397">
    <property type="entry name" value="Bac_transf"/>
    <property type="match status" value="1"/>
</dbReference>
<name>A0A0U2X6V5_9ENTE</name>
<keyword evidence="2" id="KW-1133">Transmembrane helix</keyword>
<evidence type="ECO:0000313" key="4">
    <source>
        <dbReference type="EMBL" id="ALS35888.1"/>
    </source>
</evidence>
<reference evidence="5" key="1">
    <citation type="submission" date="2015-12" db="EMBL/GenBank/DDBJ databases">
        <authorList>
            <person name="Lauer A."/>
            <person name="Humrighouse B."/>
            <person name="Loparev V."/>
            <person name="Shewmaker P.L."/>
            <person name="Whitney A.M."/>
            <person name="McLaughlin R.W."/>
        </authorList>
    </citation>
    <scope>NUCLEOTIDE SEQUENCE [LARGE SCALE GENOMIC DNA]</scope>
    <source>
        <strain evidence="5">LMG 26678</strain>
    </source>
</reference>
<dbReference type="EMBL" id="CP013655">
    <property type="protein sequence ID" value="ALS35888.1"/>
    <property type="molecule type" value="Genomic_DNA"/>
</dbReference>
<dbReference type="PANTHER" id="PTHR30576">
    <property type="entry name" value="COLANIC BIOSYNTHESIS UDP-GLUCOSE LIPID CARRIER TRANSFERASE"/>
    <property type="match status" value="1"/>
</dbReference>
<dbReference type="RefSeq" id="WP_208928896.1">
    <property type="nucleotide sequence ID" value="NZ_CP013655.1"/>
</dbReference>
<dbReference type="STRING" id="118060.ATZ35_01575"/>
<dbReference type="InterPro" id="IPR003362">
    <property type="entry name" value="Bact_transf"/>
</dbReference>
<dbReference type="GO" id="GO:0016780">
    <property type="term" value="F:phosphotransferase activity, for other substituted phosphate groups"/>
    <property type="evidence" value="ECO:0007669"/>
    <property type="project" value="TreeGrafter"/>
</dbReference>
<proteinExistence type="inferred from homology"/>
<keyword evidence="2" id="KW-0472">Membrane</keyword>
<gene>
    <name evidence="4" type="ORF">ATZ35_01575</name>
</gene>
<keyword evidence="5" id="KW-1185">Reference proteome</keyword>
<evidence type="ECO:0000256" key="2">
    <source>
        <dbReference type="SAM" id="Phobius"/>
    </source>
</evidence>
<sequence>MEGKFARIVVNTRQKEGIKSDDKLVDSTLGEKFGQQSVFFCVSKRGLDILGSLLGLILLSPVLLIVAILIKKEDPKGPVVFSQKRVGKSGALFTMYKFRSMCTDAEEQLDDLLEYNEIEGAMFKIKEDPRVTKIGKKIRKTSIDELPQLLNVLKGEMTLVGPRPPLQREVDEYSKRDMLRLSVKPGCTGLWQIRGRNDVHFDEMVEFDLEYIENQSMGNDLKIIFQTIKVMFLSRGAY</sequence>